<dbReference type="SMART" id="SM01055">
    <property type="entry name" value="Cadherin_pro"/>
    <property type="match status" value="1"/>
</dbReference>
<dbReference type="Pfam" id="PF00028">
    <property type="entry name" value="Cadherin"/>
    <property type="match status" value="1"/>
</dbReference>
<keyword evidence="10" id="KW-0659">Purine metabolism</keyword>
<dbReference type="InterPro" id="IPR015919">
    <property type="entry name" value="Cadherin-like_sf"/>
</dbReference>
<sequence length="422" mass="47180">MYRISALLHSPNLANTARIGCAAHLPLSQQLELIYLPLPVPGPSEGGSSEPHSAHRKCLGSLQNMTFSCHLALFLFVIKVANGLAEDAPCEPGFKEERYAFSVTRKVLERGRVLGKVSFEPCASRSRALYSPQDRRFQVSSDGTMTVKRQVTLHDSSVQFGLSAWDGAGKKHSVPVFIWNEQEQEIPSNERKIMRQKRDRVIPPIRISENERGPYPKRVVQISLTLDKEERVFYSITGPGADIPPVGVFTVEEKTVWLWVTRPLDREVTAVYNTVPEYTLTIKAADQEGKGLYATAKAVITVTDTKEMSGSLTTHVLNTASGIPARGLTLTLSKLDTPQGKWVQLSRSVTDEDGRCPSLLRGVPLTAGTYQLRFDTGEYWKQLQQESFYPYVEIVFTITDPKQKYHVPLLLSPYSYTTYRGS</sequence>
<dbReference type="GO" id="GO:0005777">
    <property type="term" value="C:peroxisome"/>
    <property type="evidence" value="ECO:0007669"/>
    <property type="project" value="UniProtKB-SubCell"/>
</dbReference>
<keyword evidence="9" id="KW-1003">Cell membrane</keyword>
<keyword evidence="13 21" id="KW-0106">Calcium</keyword>
<dbReference type="SUPFAM" id="SSF49313">
    <property type="entry name" value="Cadherin-like"/>
    <property type="match status" value="2"/>
</dbReference>
<reference evidence="23" key="1">
    <citation type="submission" date="2022-03" db="EMBL/GenBank/DDBJ databases">
        <authorList>
            <person name="Alioto T."/>
            <person name="Alioto T."/>
            <person name="Gomez Garrido J."/>
        </authorList>
    </citation>
    <scope>NUCLEOTIDE SEQUENCE</scope>
</reference>
<accession>A0AAD1TF39</accession>
<keyword evidence="11" id="KW-0677">Repeat</keyword>
<dbReference type="SMART" id="SM00095">
    <property type="entry name" value="TR_THY"/>
    <property type="match status" value="1"/>
</dbReference>
<dbReference type="Gene3D" id="2.60.40.180">
    <property type="entry name" value="Transthyretin/hydroxyisourate hydrolase domain"/>
    <property type="match status" value="1"/>
</dbReference>
<evidence type="ECO:0000256" key="14">
    <source>
        <dbReference type="ARBA" id="ARBA00022889"/>
    </source>
</evidence>
<dbReference type="PANTHER" id="PTHR10395">
    <property type="entry name" value="URICASE AND TRANSTHYRETIN-RELATED"/>
    <property type="match status" value="1"/>
</dbReference>
<dbReference type="CDD" id="cd05822">
    <property type="entry name" value="TLP_HIUase"/>
    <property type="match status" value="1"/>
</dbReference>
<dbReference type="InterPro" id="IPR023416">
    <property type="entry name" value="Transthyretin/HIU_hydrolase_d"/>
</dbReference>
<evidence type="ECO:0000256" key="2">
    <source>
        <dbReference type="ARBA" id="ARBA00002704"/>
    </source>
</evidence>
<dbReference type="PROSITE" id="PS50268">
    <property type="entry name" value="CADHERIN_2"/>
    <property type="match status" value="1"/>
</dbReference>
<comment type="similarity">
    <text evidence="5">Belongs to the transthyretin family. 5-hydroxyisourate hydrolase subfamily.</text>
</comment>
<dbReference type="SMART" id="SM00112">
    <property type="entry name" value="CA"/>
    <property type="match status" value="1"/>
</dbReference>
<dbReference type="GO" id="GO:0033971">
    <property type="term" value="F:hydroxyisourate hydrolase activity"/>
    <property type="evidence" value="ECO:0007669"/>
    <property type="project" value="UniProtKB-EC"/>
</dbReference>
<evidence type="ECO:0000256" key="17">
    <source>
        <dbReference type="ARBA" id="ARBA00023180"/>
    </source>
</evidence>
<keyword evidence="12 23" id="KW-0378">Hydrolase</keyword>
<evidence type="ECO:0000256" key="20">
    <source>
        <dbReference type="PIRSR" id="PIRSR600895-51"/>
    </source>
</evidence>
<evidence type="ECO:0000256" key="4">
    <source>
        <dbReference type="ARBA" id="ARBA00004275"/>
    </source>
</evidence>
<dbReference type="PROSITE" id="PS00769">
    <property type="entry name" value="TRANSTHYRETIN_2"/>
    <property type="match status" value="1"/>
</dbReference>
<dbReference type="Gene3D" id="2.60.40.60">
    <property type="entry name" value="Cadherins"/>
    <property type="match status" value="2"/>
</dbReference>
<dbReference type="EMBL" id="OW240923">
    <property type="protein sequence ID" value="CAH2323956.1"/>
    <property type="molecule type" value="Genomic_DNA"/>
</dbReference>
<evidence type="ECO:0000256" key="18">
    <source>
        <dbReference type="ARBA" id="ARBA00060539"/>
    </source>
</evidence>
<feature type="binding site" evidence="20">
    <location>
        <position position="355"/>
    </location>
    <ligand>
        <name>substrate</name>
    </ligand>
</feature>
<dbReference type="InterPro" id="IPR036817">
    <property type="entry name" value="Transthyretin/HIU_hydrolase_sf"/>
</dbReference>
<feature type="binding site" evidence="20">
    <location>
        <position position="315"/>
    </location>
    <ligand>
        <name>substrate</name>
    </ligand>
</feature>
<dbReference type="InterPro" id="IPR000895">
    <property type="entry name" value="Transthyretin/HIU_hydrolase"/>
</dbReference>
<dbReference type="Pfam" id="PF08758">
    <property type="entry name" value="Cadherin_pro"/>
    <property type="match status" value="1"/>
</dbReference>
<evidence type="ECO:0000256" key="8">
    <source>
        <dbReference type="ARBA" id="ARBA00017539"/>
    </source>
</evidence>
<dbReference type="FunFam" id="2.60.40.60:FF:000191">
    <property type="entry name" value="Cadherin 1"/>
    <property type="match status" value="1"/>
</dbReference>
<keyword evidence="14" id="KW-0130">Cell adhesion</keyword>
<dbReference type="Pfam" id="PF00576">
    <property type="entry name" value="Transthyretin"/>
    <property type="match status" value="1"/>
</dbReference>
<dbReference type="EC" id="3.5.2.17" evidence="7"/>
<evidence type="ECO:0000256" key="9">
    <source>
        <dbReference type="ARBA" id="ARBA00022475"/>
    </source>
</evidence>
<protein>
    <recommendedName>
        <fullName evidence="8">5-hydroxyisourate hydrolase</fullName>
        <ecNumber evidence="7">3.5.2.17</ecNumber>
    </recommendedName>
    <alternativeName>
        <fullName evidence="19">Transthyretin-related protein</fullName>
    </alternativeName>
</protein>
<evidence type="ECO:0000256" key="16">
    <source>
        <dbReference type="ARBA" id="ARBA00023140"/>
    </source>
</evidence>
<evidence type="ECO:0000256" key="5">
    <source>
        <dbReference type="ARBA" id="ARBA00009850"/>
    </source>
</evidence>
<comment type="subcellular location">
    <subcellularLocation>
        <location evidence="3">Cell membrane</location>
    </subcellularLocation>
    <subcellularLocation>
        <location evidence="4">Peroxisome</location>
    </subcellularLocation>
</comment>
<keyword evidence="17" id="KW-0325">Glycoprotein</keyword>
<dbReference type="NCBIfam" id="TIGR02962">
    <property type="entry name" value="hdxy_isourate"/>
    <property type="match status" value="1"/>
</dbReference>
<dbReference type="InterPro" id="IPR002126">
    <property type="entry name" value="Cadherin-like_dom"/>
</dbReference>
<dbReference type="GO" id="GO:0005886">
    <property type="term" value="C:plasma membrane"/>
    <property type="evidence" value="ECO:0007669"/>
    <property type="project" value="UniProtKB-SubCell"/>
</dbReference>
<dbReference type="FunFam" id="2.60.40.60:FF:000011">
    <property type="entry name" value="Cadherin 1"/>
    <property type="match status" value="1"/>
</dbReference>
<evidence type="ECO:0000256" key="10">
    <source>
        <dbReference type="ARBA" id="ARBA00022631"/>
    </source>
</evidence>
<evidence type="ECO:0000313" key="23">
    <source>
        <dbReference type="EMBL" id="CAH2323956.1"/>
    </source>
</evidence>
<dbReference type="InterPro" id="IPR023419">
    <property type="entry name" value="Transthyretin_CS"/>
</dbReference>
<dbReference type="Proteomes" id="UP001295444">
    <property type="component" value="Chromosome 12"/>
</dbReference>
<evidence type="ECO:0000313" key="24">
    <source>
        <dbReference type="Proteomes" id="UP001295444"/>
    </source>
</evidence>
<dbReference type="PANTHER" id="PTHR10395:SF11">
    <property type="entry name" value="5-HYDROXYISOURATE HYDROLASE"/>
    <property type="match status" value="1"/>
</dbReference>
<dbReference type="FunFam" id="2.60.40.180:FF:000004">
    <property type="entry name" value="5-hydroxyisourate hydrolase"/>
    <property type="match status" value="1"/>
</dbReference>
<name>A0AAD1TF39_PELCU</name>
<keyword evidence="24" id="KW-1185">Reference proteome</keyword>
<comment type="catalytic activity">
    <reaction evidence="1">
        <text>5-hydroxyisourate + H2O = 5-hydroxy-2-oxo-4-ureido-2,5-dihydro-1H-imidazole-5-carboxylate + H(+)</text>
        <dbReference type="Rhea" id="RHEA:23736"/>
        <dbReference type="ChEBI" id="CHEBI:15377"/>
        <dbReference type="ChEBI" id="CHEBI:15378"/>
        <dbReference type="ChEBI" id="CHEBI:18072"/>
        <dbReference type="ChEBI" id="CHEBI:58639"/>
        <dbReference type="EC" id="3.5.2.17"/>
    </reaction>
</comment>
<keyword evidence="16" id="KW-0576">Peroxisome</keyword>
<evidence type="ECO:0000256" key="11">
    <source>
        <dbReference type="ARBA" id="ARBA00022737"/>
    </source>
</evidence>
<dbReference type="CDD" id="cd11304">
    <property type="entry name" value="Cadherin_repeat"/>
    <property type="match status" value="1"/>
</dbReference>
<proteinExistence type="inferred from homology"/>
<gene>
    <name evidence="23" type="ORF">PECUL_23A032996</name>
</gene>
<dbReference type="InterPro" id="IPR014868">
    <property type="entry name" value="Cadherin_pro_dom"/>
</dbReference>
<evidence type="ECO:0000256" key="3">
    <source>
        <dbReference type="ARBA" id="ARBA00004236"/>
    </source>
</evidence>
<dbReference type="AlphaFoldDB" id="A0AAD1TF39"/>
<comment type="function">
    <text evidence="2">Catalyzes the hydrolysis of 5-hydroxyisourate (HIU) to 2-oxo-4-hydroxy-4-carboxy-5-ureidoimidazoline (OHCU).</text>
</comment>
<evidence type="ECO:0000256" key="19">
    <source>
        <dbReference type="ARBA" id="ARBA00082459"/>
    </source>
</evidence>
<dbReference type="GO" id="GO:0005509">
    <property type="term" value="F:calcium ion binding"/>
    <property type="evidence" value="ECO:0007669"/>
    <property type="project" value="UniProtKB-UniRule"/>
</dbReference>
<evidence type="ECO:0000256" key="6">
    <source>
        <dbReference type="ARBA" id="ARBA00011881"/>
    </source>
</evidence>
<comment type="subunit">
    <text evidence="6">Homotetramer.</text>
</comment>
<evidence type="ECO:0000256" key="7">
    <source>
        <dbReference type="ARBA" id="ARBA00012609"/>
    </source>
</evidence>
<dbReference type="PRINTS" id="PR00189">
    <property type="entry name" value="TRNSTHYRETIN"/>
</dbReference>
<keyword evidence="15" id="KW-0472">Membrane</keyword>
<evidence type="ECO:0000256" key="1">
    <source>
        <dbReference type="ARBA" id="ARBA00001043"/>
    </source>
</evidence>
<dbReference type="GO" id="GO:0006144">
    <property type="term" value="P:purine nucleobase metabolic process"/>
    <property type="evidence" value="ECO:0007669"/>
    <property type="project" value="UniProtKB-KW"/>
</dbReference>
<evidence type="ECO:0000256" key="15">
    <source>
        <dbReference type="ARBA" id="ARBA00023136"/>
    </source>
</evidence>
<comment type="pathway">
    <text evidence="18">Purine metabolism; urate degradation; (S)-allantoin from urate: step 2/3.</text>
</comment>
<dbReference type="GO" id="GO:0007156">
    <property type="term" value="P:homophilic cell adhesion via plasma membrane adhesion molecules"/>
    <property type="evidence" value="ECO:0007669"/>
    <property type="project" value="InterPro"/>
</dbReference>
<evidence type="ECO:0000259" key="22">
    <source>
        <dbReference type="PROSITE" id="PS50268"/>
    </source>
</evidence>
<organism evidence="23 24">
    <name type="scientific">Pelobates cultripes</name>
    <name type="common">Western spadefoot toad</name>
    <dbReference type="NCBI Taxonomy" id="61616"/>
    <lineage>
        <taxon>Eukaryota</taxon>
        <taxon>Metazoa</taxon>
        <taxon>Chordata</taxon>
        <taxon>Craniata</taxon>
        <taxon>Vertebrata</taxon>
        <taxon>Euteleostomi</taxon>
        <taxon>Amphibia</taxon>
        <taxon>Batrachia</taxon>
        <taxon>Anura</taxon>
        <taxon>Pelobatoidea</taxon>
        <taxon>Pelobatidae</taxon>
        <taxon>Pelobates</taxon>
    </lineage>
</organism>
<dbReference type="SUPFAM" id="SSF49472">
    <property type="entry name" value="Transthyretin (synonym: prealbumin)"/>
    <property type="match status" value="1"/>
</dbReference>
<evidence type="ECO:0000256" key="21">
    <source>
        <dbReference type="PROSITE-ProRule" id="PRU00043"/>
    </source>
</evidence>
<evidence type="ECO:0000256" key="12">
    <source>
        <dbReference type="ARBA" id="ARBA00022801"/>
    </source>
</evidence>
<feature type="binding site" evidence="20">
    <location>
        <position position="419"/>
    </location>
    <ligand>
        <name>substrate</name>
    </ligand>
</feature>
<dbReference type="InterPro" id="IPR014306">
    <property type="entry name" value="Hydroxyisourate_hydrolase"/>
</dbReference>
<feature type="domain" description="Cadherin" evidence="22">
    <location>
        <begin position="227"/>
        <end position="312"/>
    </location>
</feature>
<evidence type="ECO:0000256" key="13">
    <source>
        <dbReference type="ARBA" id="ARBA00022837"/>
    </source>
</evidence>